<feature type="region of interest" description="Disordered" evidence="1">
    <location>
        <begin position="1"/>
        <end position="27"/>
    </location>
</feature>
<accession>A0A0D9ZJI4</accession>
<dbReference type="AlphaFoldDB" id="A0A0D9ZJI4"/>
<evidence type="ECO:0000313" key="3">
    <source>
        <dbReference type="EnsemblPlants" id="OGLUM04G08920.1"/>
    </source>
</evidence>
<dbReference type="EnsemblPlants" id="OGLUM04G08920.1">
    <property type="protein sequence ID" value="OGLUM04G08920.1"/>
    <property type="gene ID" value="OGLUM04G08920"/>
</dbReference>
<sequence length="265" mass="30270">MNQGGLDRVSTNKEASVDGPNSKRRRVYSDRPLQEICIAEEENYMVQEENNMMNICSLSKQNIHSHVPNEDLHSKTKQYVEDKNKQNWEQHDYGKQRKVISAQKRQCSTTNFIADNSMEDTNIHVQDKVLQLPTKQSTIDKNKGNMNQNDHMQQGKNNSNAYKKQQCNIVDIMDANSLEIGTNVFLKSWKNRKKNVAVASIVSCDPTRKVAGVELGTEYLMVHVHFPLAKYEELIRPYKGYKIIGNVVGLDIAWPAIFVDKINGS</sequence>
<organism evidence="3">
    <name type="scientific">Oryza glumipatula</name>
    <dbReference type="NCBI Taxonomy" id="40148"/>
    <lineage>
        <taxon>Eukaryota</taxon>
        <taxon>Viridiplantae</taxon>
        <taxon>Streptophyta</taxon>
        <taxon>Embryophyta</taxon>
        <taxon>Tracheophyta</taxon>
        <taxon>Spermatophyta</taxon>
        <taxon>Magnoliopsida</taxon>
        <taxon>Liliopsida</taxon>
        <taxon>Poales</taxon>
        <taxon>Poaceae</taxon>
        <taxon>BOP clade</taxon>
        <taxon>Oryzoideae</taxon>
        <taxon>Oryzeae</taxon>
        <taxon>Oryzinae</taxon>
        <taxon>Oryza</taxon>
    </lineage>
</organism>
<evidence type="ECO:0000259" key="2">
    <source>
        <dbReference type="Pfam" id="PF03017"/>
    </source>
</evidence>
<dbReference type="eggNOG" id="ENOG502RRU2">
    <property type="taxonomic scope" value="Eukaryota"/>
</dbReference>
<dbReference type="Proteomes" id="UP000026961">
    <property type="component" value="Chromosome 4"/>
</dbReference>
<feature type="domain" description="Transposase Tnp1/En/Spm-like" evidence="2">
    <location>
        <begin position="184"/>
        <end position="245"/>
    </location>
</feature>
<dbReference type="Pfam" id="PF03017">
    <property type="entry name" value="Transposase_23"/>
    <property type="match status" value="1"/>
</dbReference>
<dbReference type="Gramene" id="OGLUM04G08920.1">
    <property type="protein sequence ID" value="OGLUM04G08920.1"/>
    <property type="gene ID" value="OGLUM04G08920"/>
</dbReference>
<protein>
    <recommendedName>
        <fullName evidence="2">Transposase Tnp1/En/Spm-like domain-containing protein</fullName>
    </recommendedName>
</protein>
<reference evidence="3" key="1">
    <citation type="submission" date="2015-04" db="UniProtKB">
        <authorList>
            <consortium name="EnsemblPlants"/>
        </authorList>
    </citation>
    <scope>IDENTIFICATION</scope>
</reference>
<dbReference type="HOGENOM" id="CLU_1051186_0_0_1"/>
<name>A0A0D9ZJI4_9ORYZ</name>
<dbReference type="InterPro" id="IPR004264">
    <property type="entry name" value="Transposase_23"/>
</dbReference>
<proteinExistence type="predicted"/>
<keyword evidence="4" id="KW-1185">Reference proteome</keyword>
<reference evidence="3" key="2">
    <citation type="submission" date="2018-05" db="EMBL/GenBank/DDBJ databases">
        <title>OgluRS3 (Oryza glumaepatula Reference Sequence Version 3).</title>
        <authorList>
            <person name="Zhang J."/>
            <person name="Kudrna D."/>
            <person name="Lee S."/>
            <person name="Talag J."/>
            <person name="Welchert J."/>
            <person name="Wing R.A."/>
        </authorList>
    </citation>
    <scope>NUCLEOTIDE SEQUENCE [LARGE SCALE GENOMIC DNA]</scope>
</reference>
<evidence type="ECO:0000313" key="4">
    <source>
        <dbReference type="Proteomes" id="UP000026961"/>
    </source>
</evidence>
<evidence type="ECO:0000256" key="1">
    <source>
        <dbReference type="SAM" id="MobiDB-lite"/>
    </source>
</evidence>